<proteinExistence type="predicted"/>
<name>A0ABU7E4S8_9TELE</name>
<accession>A0ABU7E4S8</accession>
<evidence type="ECO:0000313" key="1">
    <source>
        <dbReference type="EMBL" id="MED6282261.1"/>
    </source>
</evidence>
<evidence type="ECO:0000313" key="2">
    <source>
        <dbReference type="Proteomes" id="UP001352852"/>
    </source>
</evidence>
<keyword evidence="2" id="KW-1185">Reference proteome</keyword>
<reference evidence="1 2" key="1">
    <citation type="submission" date="2021-06" db="EMBL/GenBank/DDBJ databases">
        <authorList>
            <person name="Palmer J.M."/>
        </authorList>
    </citation>
    <scope>NUCLEOTIDE SEQUENCE [LARGE SCALE GENOMIC DNA]</scope>
    <source>
        <strain evidence="1 2">CL_MEX2019</strain>
        <tissue evidence="1">Muscle</tissue>
    </source>
</reference>
<dbReference type="Proteomes" id="UP001352852">
    <property type="component" value="Unassembled WGS sequence"/>
</dbReference>
<comment type="caution">
    <text evidence="1">The sequence shown here is derived from an EMBL/GenBank/DDBJ whole genome shotgun (WGS) entry which is preliminary data.</text>
</comment>
<gene>
    <name evidence="1" type="ORF">CHARACLAT_030222</name>
</gene>
<organism evidence="1 2">
    <name type="scientific">Characodon lateralis</name>
    <dbReference type="NCBI Taxonomy" id="208331"/>
    <lineage>
        <taxon>Eukaryota</taxon>
        <taxon>Metazoa</taxon>
        <taxon>Chordata</taxon>
        <taxon>Craniata</taxon>
        <taxon>Vertebrata</taxon>
        <taxon>Euteleostomi</taxon>
        <taxon>Actinopterygii</taxon>
        <taxon>Neopterygii</taxon>
        <taxon>Teleostei</taxon>
        <taxon>Neoteleostei</taxon>
        <taxon>Acanthomorphata</taxon>
        <taxon>Ovalentaria</taxon>
        <taxon>Atherinomorphae</taxon>
        <taxon>Cyprinodontiformes</taxon>
        <taxon>Goodeidae</taxon>
        <taxon>Characodon</taxon>
    </lineage>
</organism>
<dbReference type="EMBL" id="JAHUTJ010045467">
    <property type="protein sequence ID" value="MED6282261.1"/>
    <property type="molecule type" value="Genomic_DNA"/>
</dbReference>
<protein>
    <submittedName>
        <fullName evidence="1">Uncharacterized protein</fullName>
    </submittedName>
</protein>
<sequence length="100" mass="11276">MILKLQRETISWFSGATGESAAVQRHSTESRASREKRQGLCGCEGVFSATVWRVTGSRKRGCLQSSWGNSDMDARLIRTWMPTLQPLFLNFFFGFSKAHS</sequence>